<comment type="caution">
    <text evidence="8">The sequence shown here is derived from an EMBL/GenBank/DDBJ whole genome shotgun (WGS) entry which is preliminary data.</text>
</comment>
<reference evidence="8" key="1">
    <citation type="submission" date="2023-07" db="EMBL/GenBank/DDBJ databases">
        <authorList>
            <person name="Stuckert A."/>
        </authorList>
    </citation>
    <scope>NUCLEOTIDE SEQUENCE</scope>
</reference>
<keyword evidence="4" id="KW-0653">Protein transport</keyword>
<dbReference type="PANTHER" id="PTHR20939">
    <property type="entry name" value="SORTING NEXIN 20, 21"/>
    <property type="match status" value="1"/>
</dbReference>
<dbReference type="InterPro" id="IPR039937">
    <property type="entry name" value="SNX20/SNX21"/>
</dbReference>
<keyword evidence="6" id="KW-0472">Membrane</keyword>
<gene>
    <name evidence="8" type="ORF">RIMI_LOCUS14722313</name>
</gene>
<keyword evidence="2" id="KW-0813">Transport</keyword>
<keyword evidence="3" id="KW-0967">Endosome</keyword>
<dbReference type="Gene3D" id="3.30.1520.10">
    <property type="entry name" value="Phox-like domain"/>
    <property type="match status" value="1"/>
</dbReference>
<keyword evidence="9" id="KW-1185">Reference proteome</keyword>
<dbReference type="SUPFAM" id="SSF64268">
    <property type="entry name" value="PX domain"/>
    <property type="match status" value="1"/>
</dbReference>
<organism evidence="8 9">
    <name type="scientific">Ranitomeya imitator</name>
    <name type="common">mimic poison frog</name>
    <dbReference type="NCBI Taxonomy" id="111125"/>
    <lineage>
        <taxon>Eukaryota</taxon>
        <taxon>Metazoa</taxon>
        <taxon>Chordata</taxon>
        <taxon>Craniata</taxon>
        <taxon>Vertebrata</taxon>
        <taxon>Euteleostomi</taxon>
        <taxon>Amphibia</taxon>
        <taxon>Batrachia</taxon>
        <taxon>Anura</taxon>
        <taxon>Neobatrachia</taxon>
        <taxon>Hyloidea</taxon>
        <taxon>Dendrobatidae</taxon>
        <taxon>Dendrobatinae</taxon>
        <taxon>Ranitomeya</taxon>
    </lineage>
</organism>
<feature type="domain" description="PX" evidence="7">
    <location>
        <begin position="41"/>
        <end position="158"/>
    </location>
</feature>
<dbReference type="EMBL" id="CAUEEQ010038478">
    <property type="protein sequence ID" value="CAJ0954408.1"/>
    <property type="molecule type" value="Genomic_DNA"/>
</dbReference>
<dbReference type="Pfam" id="PF00787">
    <property type="entry name" value="PX"/>
    <property type="match status" value="1"/>
</dbReference>
<dbReference type="InterPro" id="IPR036871">
    <property type="entry name" value="PX_dom_sf"/>
</dbReference>
<dbReference type="SMART" id="SM00312">
    <property type="entry name" value="PX"/>
    <property type="match status" value="1"/>
</dbReference>
<protein>
    <recommendedName>
        <fullName evidence="7">PX domain-containing protein</fullName>
    </recommendedName>
</protein>
<dbReference type="PANTHER" id="PTHR20939:SF10">
    <property type="entry name" value="SORTING NEXIN-21"/>
    <property type="match status" value="1"/>
</dbReference>
<proteinExistence type="predicted"/>
<dbReference type="PROSITE" id="PS50195">
    <property type="entry name" value="PX"/>
    <property type="match status" value="1"/>
</dbReference>
<name>A0ABN9LYS0_9NEOB</name>
<keyword evidence="5" id="KW-0446">Lipid-binding</keyword>
<sequence length="290" mass="33508">MLQQSGEDFMKFRLHYGCRAASGGPAYPDMPRVFTNRSMSIYLVETLSLYRINNLVCEYDTLYTIYLLHSGQYDPSPAFITCRYSDLERLRKSLRSHYPDEMTSVSFPHKRLHKNFTAETIAKRSRAFEQFLCYLSSVPTLRQSPEFLGFFYLHDMQKAQHLTCTGLYQLALPLWMNCWRLQEKLCPIGPSTHRLLVLAGLVVCHQEMDSLADAQAFSERAVVLFRDAQEQNVPFFISFLQAHIQLSWRVGVDKRSSEAALLRLHEAGHTTHNAPTLKEMLIRETNDITT</sequence>
<evidence type="ECO:0000256" key="4">
    <source>
        <dbReference type="ARBA" id="ARBA00022927"/>
    </source>
</evidence>
<evidence type="ECO:0000256" key="2">
    <source>
        <dbReference type="ARBA" id="ARBA00022448"/>
    </source>
</evidence>
<evidence type="ECO:0000256" key="5">
    <source>
        <dbReference type="ARBA" id="ARBA00023121"/>
    </source>
</evidence>
<evidence type="ECO:0000259" key="7">
    <source>
        <dbReference type="PROSITE" id="PS50195"/>
    </source>
</evidence>
<evidence type="ECO:0000256" key="3">
    <source>
        <dbReference type="ARBA" id="ARBA00022753"/>
    </source>
</evidence>
<dbReference type="InterPro" id="IPR001683">
    <property type="entry name" value="PX_dom"/>
</dbReference>
<evidence type="ECO:0000256" key="6">
    <source>
        <dbReference type="ARBA" id="ARBA00023136"/>
    </source>
</evidence>
<comment type="subcellular location">
    <subcellularLocation>
        <location evidence="1">Early endosome membrane</location>
        <topology evidence="1">Peripheral membrane protein</topology>
        <orientation evidence="1">Cytoplasmic side</orientation>
    </subcellularLocation>
</comment>
<evidence type="ECO:0000313" key="9">
    <source>
        <dbReference type="Proteomes" id="UP001176940"/>
    </source>
</evidence>
<accession>A0ABN9LYS0</accession>
<evidence type="ECO:0000313" key="8">
    <source>
        <dbReference type="EMBL" id="CAJ0954408.1"/>
    </source>
</evidence>
<evidence type="ECO:0000256" key="1">
    <source>
        <dbReference type="ARBA" id="ARBA00004469"/>
    </source>
</evidence>
<dbReference type="Proteomes" id="UP001176940">
    <property type="component" value="Unassembled WGS sequence"/>
</dbReference>